<name>A0ABT0S608_9SPHN</name>
<sequence length="135" mass="13747">MRSIIALGLLLAACSKQAAEPGLTPGTFAGEGRDRLCIAGESGALRAGLITYGKGDVNCSVSGSALKAGQGWILVPKGEGDCRIPLEIETDVVRIGQLPAACSYYCGPGASMDNKSFRRDAAASSAKDVAGDPLC</sequence>
<evidence type="ECO:0000256" key="1">
    <source>
        <dbReference type="SAM" id="SignalP"/>
    </source>
</evidence>
<keyword evidence="3" id="KW-1185">Reference proteome</keyword>
<feature type="signal peptide" evidence="1">
    <location>
        <begin position="1"/>
        <end position="18"/>
    </location>
</feature>
<dbReference type="EMBL" id="JAMGBB010000001">
    <property type="protein sequence ID" value="MCL6739824.1"/>
    <property type="molecule type" value="Genomic_DNA"/>
</dbReference>
<protein>
    <submittedName>
        <fullName evidence="2">Uncharacterized protein</fullName>
    </submittedName>
</protein>
<proteinExistence type="predicted"/>
<dbReference type="RefSeq" id="WP_249914296.1">
    <property type="nucleotide sequence ID" value="NZ_JAMGBB010000001.1"/>
</dbReference>
<accession>A0ABT0S608</accession>
<keyword evidence="1" id="KW-0732">Signal</keyword>
<evidence type="ECO:0000313" key="3">
    <source>
        <dbReference type="Proteomes" id="UP001165383"/>
    </source>
</evidence>
<dbReference type="Proteomes" id="UP001165383">
    <property type="component" value="Unassembled WGS sequence"/>
</dbReference>
<reference evidence="2" key="1">
    <citation type="submission" date="2022-05" db="EMBL/GenBank/DDBJ databases">
        <authorList>
            <person name="Jo J.-H."/>
            <person name="Im W.-T."/>
        </authorList>
    </citation>
    <scope>NUCLEOTIDE SEQUENCE</scope>
    <source>
        <strain evidence="2">RB56-2</strain>
    </source>
</reference>
<evidence type="ECO:0000313" key="2">
    <source>
        <dbReference type="EMBL" id="MCL6739824.1"/>
    </source>
</evidence>
<gene>
    <name evidence="2" type="ORF">LZ518_01550</name>
</gene>
<organism evidence="2 3">
    <name type="scientific">Sphingomonas brevis</name>
    <dbReference type="NCBI Taxonomy" id="2908206"/>
    <lineage>
        <taxon>Bacteria</taxon>
        <taxon>Pseudomonadati</taxon>
        <taxon>Pseudomonadota</taxon>
        <taxon>Alphaproteobacteria</taxon>
        <taxon>Sphingomonadales</taxon>
        <taxon>Sphingomonadaceae</taxon>
        <taxon>Sphingomonas</taxon>
    </lineage>
</organism>
<comment type="caution">
    <text evidence="2">The sequence shown here is derived from an EMBL/GenBank/DDBJ whole genome shotgun (WGS) entry which is preliminary data.</text>
</comment>
<feature type="chain" id="PRO_5046584738" evidence="1">
    <location>
        <begin position="19"/>
        <end position="135"/>
    </location>
</feature>